<dbReference type="PANTHER" id="PTHR12436:SF3">
    <property type="entry name" value="GERMINAL-CENTER ASSOCIATED NUCLEAR PROTEIN"/>
    <property type="match status" value="1"/>
</dbReference>
<feature type="compositionally biased region" description="Low complexity" evidence="1">
    <location>
        <begin position="1170"/>
        <end position="1191"/>
    </location>
</feature>
<dbReference type="InterPro" id="IPR005062">
    <property type="entry name" value="SAC3/GANP/THP3_conserved"/>
</dbReference>
<reference evidence="3 4" key="1">
    <citation type="journal article" date="2024" name="IMA Fungus">
        <title>IMA Genome - F19 : A genome assembly and annotation guide to empower mycologists, including annotated draft genome sequences of Ceratocystis pirilliformis, Diaporthe australafricana, Fusarium ophioides, Paecilomyces lecythidis, and Sporothrix stenoceras.</title>
        <authorList>
            <person name="Aylward J."/>
            <person name="Wilson A.M."/>
            <person name="Visagie C.M."/>
            <person name="Spraker J."/>
            <person name="Barnes I."/>
            <person name="Buitendag C."/>
            <person name="Ceriani C."/>
            <person name="Del Mar Angel L."/>
            <person name="du Plessis D."/>
            <person name="Fuchs T."/>
            <person name="Gasser K."/>
            <person name="Kramer D."/>
            <person name="Li W."/>
            <person name="Munsamy K."/>
            <person name="Piso A."/>
            <person name="Price J.L."/>
            <person name="Sonnekus B."/>
            <person name="Thomas C."/>
            <person name="van der Nest A."/>
            <person name="van Dijk A."/>
            <person name="van Heerden A."/>
            <person name="van Vuuren N."/>
            <person name="Yilmaz N."/>
            <person name="Duong T.A."/>
            <person name="van der Merwe N.A."/>
            <person name="Wingfield M.J."/>
            <person name="Wingfield B.D."/>
        </authorList>
    </citation>
    <scope>NUCLEOTIDE SEQUENCE [LARGE SCALE GENOMIC DNA]</scope>
    <source>
        <strain evidence="3 4">CMW 18167</strain>
    </source>
</reference>
<protein>
    <submittedName>
        <fullName evidence="3">Actin cytoskeleton and mitosis protein</fullName>
    </submittedName>
</protein>
<feature type="compositionally biased region" description="Basic and acidic residues" evidence="1">
    <location>
        <begin position="1019"/>
        <end position="1029"/>
    </location>
</feature>
<feature type="compositionally biased region" description="Polar residues" evidence="1">
    <location>
        <begin position="747"/>
        <end position="809"/>
    </location>
</feature>
<name>A0ABR3XSJ8_9EURO</name>
<feature type="compositionally biased region" description="Polar residues" evidence="1">
    <location>
        <begin position="823"/>
        <end position="845"/>
    </location>
</feature>
<dbReference type="Pfam" id="PF03399">
    <property type="entry name" value="SAC3_GANP"/>
    <property type="match status" value="1"/>
</dbReference>
<feature type="region of interest" description="Disordered" evidence="1">
    <location>
        <begin position="1157"/>
        <end position="1199"/>
    </location>
</feature>
<feature type="region of interest" description="Disordered" evidence="1">
    <location>
        <begin position="1043"/>
        <end position="1143"/>
    </location>
</feature>
<feature type="region of interest" description="Disordered" evidence="1">
    <location>
        <begin position="639"/>
        <end position="712"/>
    </location>
</feature>
<accession>A0ABR3XSJ8</accession>
<feature type="compositionally biased region" description="Polar residues" evidence="1">
    <location>
        <begin position="675"/>
        <end position="697"/>
    </location>
</feature>
<evidence type="ECO:0000313" key="4">
    <source>
        <dbReference type="Proteomes" id="UP001583193"/>
    </source>
</evidence>
<evidence type="ECO:0000256" key="1">
    <source>
        <dbReference type="SAM" id="MobiDB-lite"/>
    </source>
</evidence>
<feature type="region of interest" description="Disordered" evidence="1">
    <location>
        <begin position="747"/>
        <end position="917"/>
    </location>
</feature>
<keyword evidence="4" id="KW-1185">Reference proteome</keyword>
<evidence type="ECO:0000259" key="2">
    <source>
        <dbReference type="Pfam" id="PF03399"/>
    </source>
</evidence>
<feature type="region of interest" description="Disordered" evidence="1">
    <location>
        <begin position="932"/>
        <end position="1029"/>
    </location>
</feature>
<organism evidence="3 4">
    <name type="scientific">Paecilomyces lecythidis</name>
    <dbReference type="NCBI Taxonomy" id="3004212"/>
    <lineage>
        <taxon>Eukaryota</taxon>
        <taxon>Fungi</taxon>
        <taxon>Dikarya</taxon>
        <taxon>Ascomycota</taxon>
        <taxon>Pezizomycotina</taxon>
        <taxon>Eurotiomycetes</taxon>
        <taxon>Eurotiomycetidae</taxon>
        <taxon>Eurotiales</taxon>
        <taxon>Thermoascaceae</taxon>
        <taxon>Paecilomyces</taxon>
    </lineage>
</organism>
<evidence type="ECO:0000313" key="3">
    <source>
        <dbReference type="EMBL" id="KAL1878971.1"/>
    </source>
</evidence>
<proteinExistence type="predicted"/>
<feature type="compositionally biased region" description="Low complexity" evidence="1">
    <location>
        <begin position="901"/>
        <end position="915"/>
    </location>
</feature>
<feature type="region of interest" description="Disordered" evidence="1">
    <location>
        <begin position="1231"/>
        <end position="1252"/>
    </location>
</feature>
<dbReference type="InterPro" id="IPR045107">
    <property type="entry name" value="SAC3/GANP/THP3"/>
</dbReference>
<feature type="compositionally biased region" description="Polar residues" evidence="1">
    <location>
        <begin position="30"/>
        <end position="45"/>
    </location>
</feature>
<gene>
    <name evidence="3" type="primary">SAC3_2</name>
    <name evidence="3" type="ORF">Plec18167_004266</name>
</gene>
<dbReference type="Proteomes" id="UP001583193">
    <property type="component" value="Unassembled WGS sequence"/>
</dbReference>
<feature type="compositionally biased region" description="Basic and acidic residues" evidence="1">
    <location>
        <begin position="1240"/>
        <end position="1252"/>
    </location>
</feature>
<dbReference type="EMBL" id="JAVDPF010000011">
    <property type="protein sequence ID" value="KAL1878971.1"/>
    <property type="molecule type" value="Genomic_DNA"/>
</dbReference>
<dbReference type="PANTHER" id="PTHR12436">
    <property type="entry name" value="80 KDA MCM3-ASSOCIATED PROTEIN"/>
    <property type="match status" value="1"/>
</dbReference>
<feature type="region of interest" description="Disordered" evidence="1">
    <location>
        <begin position="1"/>
        <end position="170"/>
    </location>
</feature>
<sequence>MGGPANAFASLLSGQKGRGGSAHVQGRGGSQNRAGPYQSKSSNAVRETKTRGRGRGAGATTKPGRGRGNAATGSGDGRASQGTNETTPGNTLFAQLKQGKPSVFGQPSGPPLQSNASPFAGIAKGPGAFGTPSNVDGVVGSSSIDRTRDPRHRPATKSKTDGKPGSIPVEDATVMNSYHERYERLKHDRAKQRERAIKEGQMADPNQPTSLNQAITPVGTCTSMCPEFERVERIVQKMVDKSEKFLHPATNSLQNMEMRMLKRFRRSAAGYDEQLPSDIRTPKTLLQTTNYLIRHILGGNEPLGVIHKFVWDRTRSIRNDFSVQQLTQEDHVRMAVTCLERIARFHIASLHLLSSPDNQEPFDHHQEREQLNNTMLSLMYYYDDNRGRVHFPNEDEFRAYYIIFSIHDQRPDLEARVQRWPAELRQSPRVQLALELFAAATNTWEYQGTLDAKRPNAIAQGFYARFFNLMDSPSVPYLMACVAEIYLNHIRQTAIRSIWKAYCRQPQSQQHKNEEWTIGELTKALHFDDDDQTRQFCEDQDLEFAENADGEEYLNWGNRPVDSVEFQPSSAHAFSENLVESKRAGRTLVAIVLGLNVSQAAKHGMIDRALLRPRAESQAPSYTTSMQEDNDLFVSADENEEELPTVQPGEPTAEESSSALSSASASSFSNPFGAPSQNIFSQEPQKQTPSLFSTGGKQESPPIFGGSQAQAPTAMSAASSSFAAAPPSAPFNPFSAQVNKASSPFESSISATANQQPSAFPPKSNFSSLFASPKDNNATTNPFQAKSPEPTNNIFTNSNFKFPSTTTSAAAPLIPPFQAPSVPASTDASSSVKTTGETSASSQKPLFNFSAPKPTFSASAPGEQPSPFSQTQGPPRGPENSISNGSLFDRASPSSGPNLFSLPSASSGHPSSVFSKSTGDIATSARFKPLFTTSAPETVAPTTQLPVEPNQATAEKTAEAVHDEPAAPLSQDPDQRRDDSVVTEPAPKQEAKPQSTSALATEPPLSTEILAPTTSDEVFAEHDPPWFEEKERRRLAWVQALKETANKRRQESSASRKRALPEEEQETEPETSGSISKAEKAVQAQKEPSRPPKKQSLALASIAPLPTLPILEQVRSMTERKPEPKPEPKASTSSHVDEDELLLSAARIAAESLKNGPSLLESFHPGPDPFRASQSFSRSLSSSRSASRGQSPLQSHINGYEVALAPDSALGLGRTMSRTEQRIRLTGGKGLAFKPLNFNSDKKIQGKRKKED</sequence>
<feature type="compositionally biased region" description="Polar residues" evidence="1">
    <location>
        <begin position="80"/>
        <end position="93"/>
    </location>
</feature>
<feature type="compositionally biased region" description="Basic and acidic residues" evidence="1">
    <location>
        <begin position="1117"/>
        <end position="1128"/>
    </location>
</feature>
<feature type="compositionally biased region" description="Polar residues" evidence="1">
    <location>
        <begin position="880"/>
        <end position="898"/>
    </location>
</feature>
<feature type="compositionally biased region" description="Polar residues" evidence="1">
    <location>
        <begin position="932"/>
        <end position="954"/>
    </location>
</feature>
<comment type="caution">
    <text evidence="3">The sequence shown here is derived from an EMBL/GenBank/DDBJ whole genome shotgun (WGS) entry which is preliminary data.</text>
</comment>
<feature type="domain" description="SAC3/GANP/THP3 conserved" evidence="2">
    <location>
        <begin position="224"/>
        <end position="545"/>
    </location>
</feature>
<feature type="compositionally biased region" description="Basic and acidic residues" evidence="1">
    <location>
        <begin position="956"/>
        <end position="965"/>
    </location>
</feature>
<feature type="compositionally biased region" description="Low complexity" evidence="1">
    <location>
        <begin position="656"/>
        <end position="669"/>
    </location>
</feature>
<dbReference type="Gene3D" id="1.25.40.990">
    <property type="match status" value="1"/>
</dbReference>